<name>A0A8J7U3Z3_9BACT</name>
<keyword evidence="3" id="KW-1185">Reference proteome</keyword>
<proteinExistence type="predicted"/>
<sequence>MTVLNAVAWLLLAAVIGLLHRRITQRQGADRQLLQHLSRQQEQLERELADCQEALKAERETTAGLRRECQQQQQQLAALQETFTPWGDRLEALEAKAAAAKAPVQEAPATPVADSVADKILGSFQSPLVKDIMQRLADGTTVQQIARDKGMQVGEVELIKALNKFAPKA</sequence>
<keyword evidence="1" id="KW-0175">Coiled coil</keyword>
<evidence type="ECO:0000313" key="3">
    <source>
        <dbReference type="Proteomes" id="UP000664417"/>
    </source>
</evidence>
<accession>A0A8J7U3Z3</accession>
<evidence type="ECO:0008006" key="4">
    <source>
        <dbReference type="Google" id="ProtNLM"/>
    </source>
</evidence>
<dbReference type="AlphaFoldDB" id="A0A8J7U3Z3"/>
<reference evidence="2" key="1">
    <citation type="submission" date="2021-03" db="EMBL/GenBank/DDBJ databases">
        <authorList>
            <person name="Wang G."/>
        </authorList>
    </citation>
    <scope>NUCLEOTIDE SEQUENCE</scope>
    <source>
        <strain evidence="2">KCTC 12899</strain>
    </source>
</reference>
<organism evidence="2 3">
    <name type="scientific">Acanthopleuribacter pedis</name>
    <dbReference type="NCBI Taxonomy" id="442870"/>
    <lineage>
        <taxon>Bacteria</taxon>
        <taxon>Pseudomonadati</taxon>
        <taxon>Acidobacteriota</taxon>
        <taxon>Holophagae</taxon>
        <taxon>Acanthopleuribacterales</taxon>
        <taxon>Acanthopleuribacteraceae</taxon>
        <taxon>Acanthopleuribacter</taxon>
    </lineage>
</organism>
<dbReference type="RefSeq" id="WP_207858603.1">
    <property type="nucleotide sequence ID" value="NZ_JAFREP010000007.1"/>
</dbReference>
<dbReference type="EMBL" id="JAFREP010000007">
    <property type="protein sequence ID" value="MBO1318823.1"/>
    <property type="molecule type" value="Genomic_DNA"/>
</dbReference>
<gene>
    <name evidence="2" type="ORF">J3U88_10145</name>
</gene>
<comment type="caution">
    <text evidence="2">The sequence shown here is derived from an EMBL/GenBank/DDBJ whole genome shotgun (WGS) entry which is preliminary data.</text>
</comment>
<feature type="coiled-coil region" evidence="1">
    <location>
        <begin position="34"/>
        <end position="82"/>
    </location>
</feature>
<evidence type="ECO:0000256" key="1">
    <source>
        <dbReference type="SAM" id="Coils"/>
    </source>
</evidence>
<protein>
    <recommendedName>
        <fullName evidence="4">DUF2802 domain-containing protein</fullName>
    </recommendedName>
</protein>
<evidence type="ECO:0000313" key="2">
    <source>
        <dbReference type="EMBL" id="MBO1318823.1"/>
    </source>
</evidence>
<dbReference type="Proteomes" id="UP000664417">
    <property type="component" value="Unassembled WGS sequence"/>
</dbReference>